<reference evidence="3" key="2">
    <citation type="submission" date="2015-01" db="EMBL/GenBank/DDBJ databases">
        <title>Evolutionary Origins and Diversification of the Mycorrhizal Mutualists.</title>
        <authorList>
            <consortium name="DOE Joint Genome Institute"/>
            <consortium name="Mycorrhizal Genomics Consortium"/>
            <person name="Kohler A."/>
            <person name="Kuo A."/>
            <person name="Nagy L.G."/>
            <person name="Floudas D."/>
            <person name="Copeland A."/>
            <person name="Barry K.W."/>
            <person name="Cichocki N."/>
            <person name="Veneault-Fourrey C."/>
            <person name="LaButti K."/>
            <person name="Lindquist E.A."/>
            <person name="Lipzen A."/>
            <person name="Lundell T."/>
            <person name="Morin E."/>
            <person name="Murat C."/>
            <person name="Riley R."/>
            <person name="Ohm R."/>
            <person name="Sun H."/>
            <person name="Tunlid A."/>
            <person name="Henrissat B."/>
            <person name="Grigoriev I.V."/>
            <person name="Hibbett D.S."/>
            <person name="Martin F."/>
        </authorList>
    </citation>
    <scope>NUCLEOTIDE SEQUENCE [LARGE SCALE GENOMIC DNA]</scope>
    <source>
        <strain evidence="3">441</strain>
    </source>
</reference>
<feature type="compositionally biased region" description="Basic and acidic residues" evidence="1">
    <location>
        <begin position="10"/>
        <end position="24"/>
    </location>
</feature>
<proteinExistence type="predicted"/>
<name>A0A0C9ZYV0_9AGAM</name>
<evidence type="ECO:0000313" key="3">
    <source>
        <dbReference type="Proteomes" id="UP000054018"/>
    </source>
</evidence>
<dbReference type="AlphaFoldDB" id="A0A0C9ZYV0"/>
<organism evidence="2 3">
    <name type="scientific">Pisolithus microcarpus 441</name>
    <dbReference type="NCBI Taxonomy" id="765257"/>
    <lineage>
        <taxon>Eukaryota</taxon>
        <taxon>Fungi</taxon>
        <taxon>Dikarya</taxon>
        <taxon>Basidiomycota</taxon>
        <taxon>Agaricomycotina</taxon>
        <taxon>Agaricomycetes</taxon>
        <taxon>Agaricomycetidae</taxon>
        <taxon>Boletales</taxon>
        <taxon>Sclerodermatineae</taxon>
        <taxon>Pisolithaceae</taxon>
        <taxon>Pisolithus</taxon>
    </lineage>
</organism>
<feature type="region of interest" description="Disordered" evidence="1">
    <location>
        <begin position="1"/>
        <end position="51"/>
    </location>
</feature>
<sequence>MPSRLTDMNKGVEEETAVGKKEGYGTDQADEGTNEEDDTTQEGPDELGEVL</sequence>
<reference evidence="2 3" key="1">
    <citation type="submission" date="2014-04" db="EMBL/GenBank/DDBJ databases">
        <authorList>
            <consortium name="DOE Joint Genome Institute"/>
            <person name="Kuo A."/>
            <person name="Kohler A."/>
            <person name="Costa M.D."/>
            <person name="Nagy L.G."/>
            <person name="Floudas D."/>
            <person name="Copeland A."/>
            <person name="Barry K.W."/>
            <person name="Cichocki N."/>
            <person name="Veneault-Fourrey C."/>
            <person name="LaButti K."/>
            <person name="Lindquist E.A."/>
            <person name="Lipzen A."/>
            <person name="Lundell T."/>
            <person name="Morin E."/>
            <person name="Murat C."/>
            <person name="Sun H."/>
            <person name="Tunlid A."/>
            <person name="Henrissat B."/>
            <person name="Grigoriev I.V."/>
            <person name="Hibbett D.S."/>
            <person name="Martin F."/>
            <person name="Nordberg H.P."/>
            <person name="Cantor M.N."/>
            <person name="Hua S.X."/>
        </authorList>
    </citation>
    <scope>NUCLEOTIDE SEQUENCE [LARGE SCALE GENOMIC DNA]</scope>
    <source>
        <strain evidence="2 3">441</strain>
    </source>
</reference>
<keyword evidence="3" id="KW-1185">Reference proteome</keyword>
<accession>A0A0C9ZYV0</accession>
<evidence type="ECO:0000256" key="1">
    <source>
        <dbReference type="SAM" id="MobiDB-lite"/>
    </source>
</evidence>
<dbReference type="Proteomes" id="UP000054018">
    <property type="component" value="Unassembled WGS sequence"/>
</dbReference>
<feature type="compositionally biased region" description="Acidic residues" evidence="1">
    <location>
        <begin position="28"/>
        <end position="51"/>
    </location>
</feature>
<evidence type="ECO:0000313" key="2">
    <source>
        <dbReference type="EMBL" id="KIK24903.1"/>
    </source>
</evidence>
<gene>
    <name evidence="2" type="ORF">PISMIDRAFT_677681</name>
</gene>
<dbReference type="EMBL" id="KN833712">
    <property type="protein sequence ID" value="KIK24903.1"/>
    <property type="molecule type" value="Genomic_DNA"/>
</dbReference>
<dbReference type="HOGENOM" id="CLU_3107281_0_0_1"/>
<protein>
    <submittedName>
        <fullName evidence="2">Uncharacterized protein</fullName>
    </submittedName>
</protein>